<protein>
    <submittedName>
        <fullName evidence="1">Uncharacterized protein</fullName>
    </submittedName>
</protein>
<organism evidence="1 5">
    <name type="scientific">Didymodactylos carnosus</name>
    <dbReference type="NCBI Taxonomy" id="1234261"/>
    <lineage>
        <taxon>Eukaryota</taxon>
        <taxon>Metazoa</taxon>
        <taxon>Spiralia</taxon>
        <taxon>Gnathifera</taxon>
        <taxon>Rotifera</taxon>
        <taxon>Eurotatoria</taxon>
        <taxon>Bdelloidea</taxon>
        <taxon>Philodinida</taxon>
        <taxon>Philodinidae</taxon>
        <taxon>Didymodactylos</taxon>
    </lineage>
</organism>
<dbReference type="EMBL" id="CAJOBC010064549">
    <property type="protein sequence ID" value="CAF4221443.1"/>
    <property type="molecule type" value="Genomic_DNA"/>
</dbReference>
<dbReference type="Proteomes" id="UP000682733">
    <property type="component" value="Unassembled WGS sequence"/>
</dbReference>
<comment type="caution">
    <text evidence="1">The sequence shown here is derived from an EMBL/GenBank/DDBJ whole genome shotgun (WGS) entry which is preliminary data.</text>
</comment>
<dbReference type="AlphaFoldDB" id="A0A815HA63"/>
<dbReference type="EMBL" id="CAJOBA010059452">
    <property type="protein sequence ID" value="CAF4315964.1"/>
    <property type="molecule type" value="Genomic_DNA"/>
</dbReference>
<proteinExistence type="predicted"/>
<dbReference type="EMBL" id="CAJNOK010037236">
    <property type="protein sequence ID" value="CAF1529209.1"/>
    <property type="molecule type" value="Genomic_DNA"/>
</dbReference>
<evidence type="ECO:0000313" key="2">
    <source>
        <dbReference type="EMBL" id="CAF1529209.1"/>
    </source>
</evidence>
<evidence type="ECO:0000313" key="5">
    <source>
        <dbReference type="Proteomes" id="UP000663829"/>
    </source>
</evidence>
<dbReference type="OrthoDB" id="10041572at2759"/>
<name>A0A815HA63_9BILA</name>
<evidence type="ECO:0000313" key="1">
    <source>
        <dbReference type="EMBL" id="CAF1351278.1"/>
    </source>
</evidence>
<dbReference type="Proteomes" id="UP000677228">
    <property type="component" value="Unassembled WGS sequence"/>
</dbReference>
<sequence>MVIAALLTAPATGGTSVVAVTGLGFTTGTAGAAVNVTTDIADIIKTNKENSEIMIICRGRNNVAERLKKHFDELERVAIELKQLNVEETEAYALSLLNLVKKGNSVRTSASNIQRLSKCANLASGASNVLLRGGANFGKP</sequence>
<gene>
    <name evidence="1" type="ORF">GPM918_LOCUS30921</name>
    <name evidence="2" type="ORF">OVA965_LOCUS38163</name>
    <name evidence="3" type="ORF">SRO942_LOCUS31551</name>
    <name evidence="4" type="ORF">TMI583_LOCUS39322</name>
</gene>
<evidence type="ECO:0000313" key="3">
    <source>
        <dbReference type="EMBL" id="CAF4221443.1"/>
    </source>
</evidence>
<accession>A0A815HA63</accession>
<reference evidence="1" key="1">
    <citation type="submission" date="2021-02" db="EMBL/GenBank/DDBJ databases">
        <authorList>
            <person name="Nowell W R."/>
        </authorList>
    </citation>
    <scope>NUCLEOTIDE SEQUENCE</scope>
</reference>
<dbReference type="Proteomes" id="UP000663829">
    <property type="component" value="Unassembled WGS sequence"/>
</dbReference>
<keyword evidence="5" id="KW-1185">Reference proteome</keyword>
<dbReference type="EMBL" id="CAJNOQ010014921">
    <property type="protein sequence ID" value="CAF1351278.1"/>
    <property type="molecule type" value="Genomic_DNA"/>
</dbReference>
<evidence type="ECO:0000313" key="4">
    <source>
        <dbReference type="EMBL" id="CAF4315964.1"/>
    </source>
</evidence>
<dbReference type="Proteomes" id="UP000681722">
    <property type="component" value="Unassembled WGS sequence"/>
</dbReference>